<keyword evidence="6" id="KW-1133">Transmembrane helix</keyword>
<feature type="domain" description="Fibronectin type-III" evidence="9">
    <location>
        <begin position="515"/>
        <end position="612"/>
    </location>
</feature>
<feature type="domain" description="Ig-like" evidence="8">
    <location>
        <begin position="329"/>
        <end position="420"/>
    </location>
</feature>
<keyword evidence="6" id="KW-0472">Membrane</keyword>
<evidence type="ECO:0000313" key="10">
    <source>
        <dbReference type="EMBL" id="KAK2823766.1"/>
    </source>
</evidence>
<feature type="domain" description="Fibronectin type-III" evidence="9">
    <location>
        <begin position="620"/>
        <end position="713"/>
    </location>
</feature>
<dbReference type="FunFam" id="2.60.40.10:FF:000107">
    <property type="entry name" value="Myosin, light chain kinase a"/>
    <property type="match status" value="1"/>
</dbReference>
<dbReference type="CDD" id="cd00063">
    <property type="entry name" value="FN3"/>
    <property type="match status" value="2"/>
</dbReference>
<feature type="signal peptide" evidence="7">
    <location>
        <begin position="1"/>
        <end position="27"/>
    </location>
</feature>
<evidence type="ECO:0008006" key="12">
    <source>
        <dbReference type="Google" id="ProtNLM"/>
    </source>
</evidence>
<feature type="region of interest" description="Disordered" evidence="5">
    <location>
        <begin position="758"/>
        <end position="851"/>
    </location>
</feature>
<evidence type="ECO:0000259" key="8">
    <source>
        <dbReference type="PROSITE" id="PS50835"/>
    </source>
</evidence>
<dbReference type="GO" id="GO:0055013">
    <property type="term" value="P:cardiac muscle cell development"/>
    <property type="evidence" value="ECO:0007669"/>
    <property type="project" value="UniProtKB-ARBA"/>
</dbReference>
<dbReference type="PANTHER" id="PTHR44170">
    <property type="entry name" value="PROTEIN SIDEKICK"/>
    <property type="match status" value="1"/>
</dbReference>
<evidence type="ECO:0000256" key="6">
    <source>
        <dbReference type="SAM" id="Phobius"/>
    </source>
</evidence>
<feature type="region of interest" description="Disordered" evidence="5">
    <location>
        <begin position="1341"/>
        <end position="1465"/>
    </location>
</feature>
<keyword evidence="4" id="KW-0175">Coiled coil</keyword>
<feature type="compositionally biased region" description="Low complexity" evidence="5">
    <location>
        <begin position="1438"/>
        <end position="1449"/>
    </location>
</feature>
<proteinExistence type="predicted"/>
<feature type="domain" description="Ig-like" evidence="8">
    <location>
        <begin position="140"/>
        <end position="229"/>
    </location>
</feature>
<dbReference type="CDD" id="cd00096">
    <property type="entry name" value="Ig"/>
    <property type="match status" value="2"/>
</dbReference>
<feature type="domain" description="Ig-like" evidence="8">
    <location>
        <begin position="14"/>
        <end position="130"/>
    </location>
</feature>
<dbReference type="InterPro" id="IPR013783">
    <property type="entry name" value="Ig-like_fold"/>
</dbReference>
<sequence length="1568" mass="174031">MAMKELPVPGVLIPAAVLLCVLVGVGGEQPVLRVKQGGSALLNCPLSPPVEEVSSASLHVVEWVRRDYDIPILIKFGAHAPRVHPRYEGRVSLAHGTALRVKDLVLQDGGWYECRILLPDKSSEETRNGSWTLLSVTAPPVFTETPPSITEALFGRPITLKCVAHGNPPPTIVWYKEGVVINQTSVNHVNVMVLNGSLTFSSASRETAGRYQCQASNSEGNEIHTMQLRVKGPPFILIPPTDTVLNMSHNALLRCQAEADPPNMTYVWMRDGDNVYHIESLKSRVKVMVDGTLLISKLIPKDSGKYTCMPTNGLLTPPTASATLTVRHPAQVTQMPEQIFLPTGMRGVISCPLLSDPPLLRVDWTKNGKALDLNAYPGWILTSDGSVVITTANDDAVGVYTCTPYNSYGTMGQSEHTTVILQDPPSIALAPQKEYSTEAGRTLIVPCQAHGDPPPTVTWAKLSPSVSLPLYSVSENGSLLLQSVSKDHFGEWECSVTNRVSTVRASTTVIVLGTSPHAVSSVFSEVGEHQANVSWVPGFDGGFTQTFTVWLKCVCEDEEQQDWHSAPGPSSSTSVLVSDLLPSTEYQFSVMAHNKLGSGPFSNITTARTMDALPTSPKLEPPTLLYFNQSSEGVYLRWVVPSPQQLPIDSFVLQSRLEEGEWSTLDENINANKSEMLVQGLRKNSNYELRLLSRHGEQLSMPSHSFNISTLVMDNPSSRFPEMEPRPLWTGVMIGMGVLCLLLLVLLVTVCLIGRKRNRQHRKMMRDHAPAASRKASSAPDSPDSVLKQKLLPLRPLSSSSSSSDHSSLEKSNRNDYPDQKHHQLPRTQPPSHGSEHESHLRRSSTVDLIHRGPDGRFMLEGYEELSTLDLAPSIHEMSMQAFSRSSERPIDATLRKSQSMRSYRSDRKHPPFVLSVDMPSCGLDISSGRSQTLPRYGCYSVSLGKEISTRSSLASEISGSVLYTPSDNCSTLKYGGTRSTASTIVLQMEHEKEQGNLSRCLTLAREREKLERELRKYTLDHNFQSREAEVKRGGSLRVESRREIEERGWKDLDTSKSLQVTHLSNRGQCLSSNTLTPRVRASSCIPWEAGYIMSPSNLVQTQNCHKETFELLKDSHLNKMSNQRRSKSLERGEHQRSGVKDQRRRRTITEGAPVNFDNKPSDPTWERSHYSVQGSLKYPLAYNHSQHHIFPRMSHLGNTQQGGKAEKSREKVGCAADYVEMCVDEPEIQAQNPLTRAPPQSMDFQRPSLSQLQMETERQSGYKTIQKGLRRDLLRMSSGSSRTLPSKHRQSPAFQDGLCGTSQDINHHKSAPSLEDKMYSEQFLPPDAWIDSLNTGQNSYLSPLPSGEENRTMQSQEAQPCTLSENQLQDSHHQQASNTASTVDQDCQHHSPPSLPSEDSSWPLMHCYSPEPEGSCRSYASHSSGRGSLDQPSSRQSLSFSPPLNSSLEIPEESNREEAGQRSLQECYRRDSVDENYEWDSHYISVNSTDLKTSISATCLQGEILSKGRQRSAVNDSRLALKQEKRGLYRPLSILPPSCEESLLEQEIQHGSMCYPDPDPTAEAVRF</sequence>
<feature type="chain" id="PRO_5041741186" description="Protein turtle homolog A-like" evidence="7">
    <location>
        <begin position="28"/>
        <end position="1568"/>
    </location>
</feature>
<dbReference type="GO" id="GO:0098609">
    <property type="term" value="P:cell-cell adhesion"/>
    <property type="evidence" value="ECO:0007669"/>
    <property type="project" value="TreeGrafter"/>
</dbReference>
<evidence type="ECO:0000259" key="9">
    <source>
        <dbReference type="PROSITE" id="PS50853"/>
    </source>
</evidence>
<keyword evidence="3" id="KW-0393">Immunoglobulin domain</keyword>
<dbReference type="Pfam" id="PF00041">
    <property type="entry name" value="fn3"/>
    <property type="match status" value="2"/>
</dbReference>
<dbReference type="SMART" id="SM00408">
    <property type="entry name" value="IGc2"/>
    <property type="match status" value="5"/>
</dbReference>
<comment type="caution">
    <text evidence="10">The sequence shown here is derived from an EMBL/GenBank/DDBJ whole genome shotgun (WGS) entry which is preliminary data.</text>
</comment>
<dbReference type="FunFam" id="2.60.40.10:FF:000323">
    <property type="entry name" value="Immunoglobulin superfamily member 9B"/>
    <property type="match status" value="1"/>
</dbReference>
<feature type="compositionally biased region" description="Basic and acidic residues" evidence="5">
    <location>
        <begin position="807"/>
        <end position="822"/>
    </location>
</feature>
<dbReference type="Gene3D" id="2.60.40.10">
    <property type="entry name" value="Immunoglobulins"/>
    <property type="match status" value="7"/>
</dbReference>
<name>A0AA88LTI8_TACVA</name>
<keyword evidence="11" id="KW-1185">Reference proteome</keyword>
<dbReference type="SUPFAM" id="SSF48726">
    <property type="entry name" value="Immunoglobulin"/>
    <property type="match status" value="5"/>
</dbReference>
<dbReference type="Proteomes" id="UP001187315">
    <property type="component" value="Unassembled WGS sequence"/>
</dbReference>
<evidence type="ECO:0000256" key="5">
    <source>
        <dbReference type="SAM" id="MobiDB-lite"/>
    </source>
</evidence>
<gene>
    <name evidence="10" type="ORF">Q7C36_020366</name>
</gene>
<dbReference type="Pfam" id="PF13927">
    <property type="entry name" value="Ig_3"/>
    <property type="match status" value="3"/>
</dbReference>
<feature type="domain" description="Ig-like" evidence="8">
    <location>
        <begin position="233"/>
        <end position="325"/>
    </location>
</feature>
<evidence type="ECO:0000256" key="7">
    <source>
        <dbReference type="SAM" id="SignalP"/>
    </source>
</evidence>
<evidence type="ECO:0000256" key="1">
    <source>
        <dbReference type="ARBA" id="ARBA00022737"/>
    </source>
</evidence>
<dbReference type="InterPro" id="IPR003599">
    <property type="entry name" value="Ig_sub"/>
</dbReference>
<dbReference type="EMBL" id="JAVHJS010000021">
    <property type="protein sequence ID" value="KAK2823766.1"/>
    <property type="molecule type" value="Genomic_DNA"/>
</dbReference>
<reference evidence="10" key="1">
    <citation type="submission" date="2023-08" db="EMBL/GenBank/DDBJ databases">
        <title>Pelteobagrus vachellii genome.</title>
        <authorList>
            <person name="Liu H."/>
        </authorList>
    </citation>
    <scope>NUCLEOTIDE SEQUENCE</scope>
    <source>
        <strain evidence="10">PRFRI_2022a</strain>
        <tissue evidence="10">Muscle</tissue>
    </source>
</reference>
<evidence type="ECO:0000256" key="2">
    <source>
        <dbReference type="ARBA" id="ARBA00023157"/>
    </source>
</evidence>
<dbReference type="InterPro" id="IPR036179">
    <property type="entry name" value="Ig-like_dom_sf"/>
</dbReference>
<dbReference type="SMART" id="SM00060">
    <property type="entry name" value="FN3"/>
    <property type="match status" value="2"/>
</dbReference>
<feature type="region of interest" description="Disordered" evidence="5">
    <location>
        <begin position="1116"/>
        <end position="1168"/>
    </location>
</feature>
<dbReference type="InterPro" id="IPR003961">
    <property type="entry name" value="FN3_dom"/>
</dbReference>
<keyword evidence="2" id="KW-1015">Disulfide bond</keyword>
<feature type="transmembrane region" description="Helical" evidence="6">
    <location>
        <begin position="728"/>
        <end position="754"/>
    </location>
</feature>
<dbReference type="GO" id="GO:0003007">
    <property type="term" value="P:heart morphogenesis"/>
    <property type="evidence" value="ECO:0007669"/>
    <property type="project" value="UniProtKB-ARBA"/>
</dbReference>
<organism evidence="10 11">
    <name type="scientific">Tachysurus vachellii</name>
    <name type="common">Darkbarbel catfish</name>
    <name type="synonym">Pelteobagrus vachellii</name>
    <dbReference type="NCBI Taxonomy" id="175792"/>
    <lineage>
        <taxon>Eukaryota</taxon>
        <taxon>Metazoa</taxon>
        <taxon>Chordata</taxon>
        <taxon>Craniata</taxon>
        <taxon>Vertebrata</taxon>
        <taxon>Euteleostomi</taxon>
        <taxon>Actinopterygii</taxon>
        <taxon>Neopterygii</taxon>
        <taxon>Teleostei</taxon>
        <taxon>Ostariophysi</taxon>
        <taxon>Siluriformes</taxon>
        <taxon>Bagridae</taxon>
        <taxon>Tachysurus</taxon>
    </lineage>
</organism>
<evidence type="ECO:0000256" key="4">
    <source>
        <dbReference type="SAM" id="Coils"/>
    </source>
</evidence>
<accession>A0AA88LTI8</accession>
<feature type="compositionally biased region" description="Polar residues" evidence="5">
    <location>
        <begin position="1353"/>
        <end position="1386"/>
    </location>
</feature>
<feature type="compositionally biased region" description="Low complexity" evidence="5">
    <location>
        <begin position="770"/>
        <end position="806"/>
    </location>
</feature>
<dbReference type="InterPro" id="IPR003598">
    <property type="entry name" value="Ig_sub2"/>
</dbReference>
<feature type="region of interest" description="Disordered" evidence="5">
    <location>
        <begin position="1279"/>
        <end position="1310"/>
    </location>
</feature>
<dbReference type="SUPFAM" id="SSF49265">
    <property type="entry name" value="Fibronectin type III"/>
    <property type="match status" value="1"/>
</dbReference>
<keyword evidence="7" id="KW-0732">Signal</keyword>
<dbReference type="PROSITE" id="PS50835">
    <property type="entry name" value="IG_LIKE"/>
    <property type="match status" value="5"/>
</dbReference>
<dbReference type="InterPro" id="IPR036116">
    <property type="entry name" value="FN3_sf"/>
</dbReference>
<feature type="coiled-coil region" evidence="4">
    <location>
        <begin position="1001"/>
        <end position="1028"/>
    </location>
</feature>
<feature type="compositionally biased region" description="Polar residues" evidence="5">
    <location>
        <begin position="1419"/>
        <end position="1437"/>
    </location>
</feature>
<dbReference type="PANTHER" id="PTHR44170:SF48">
    <property type="entry name" value="PROTEIN TURTLE HOMOLOG A"/>
    <property type="match status" value="1"/>
</dbReference>
<dbReference type="PROSITE" id="PS50853">
    <property type="entry name" value="FN3"/>
    <property type="match status" value="2"/>
</dbReference>
<feature type="domain" description="Ig-like" evidence="8">
    <location>
        <begin position="425"/>
        <end position="510"/>
    </location>
</feature>
<protein>
    <recommendedName>
        <fullName evidence="12">Protein turtle homolog A-like</fullName>
    </recommendedName>
</protein>
<feature type="compositionally biased region" description="Basic and acidic residues" evidence="5">
    <location>
        <begin position="1128"/>
        <end position="1142"/>
    </location>
</feature>
<dbReference type="InterPro" id="IPR007110">
    <property type="entry name" value="Ig-like_dom"/>
</dbReference>
<evidence type="ECO:0000313" key="11">
    <source>
        <dbReference type="Proteomes" id="UP001187315"/>
    </source>
</evidence>
<keyword evidence="1" id="KW-0677">Repeat</keyword>
<dbReference type="SMART" id="SM00409">
    <property type="entry name" value="IG"/>
    <property type="match status" value="5"/>
</dbReference>
<keyword evidence="6" id="KW-0812">Transmembrane</keyword>
<evidence type="ECO:0000256" key="3">
    <source>
        <dbReference type="ARBA" id="ARBA00023319"/>
    </source>
</evidence>